<evidence type="ECO:0000256" key="16">
    <source>
        <dbReference type="PIRSR" id="PIRSR006135-2"/>
    </source>
</evidence>
<reference evidence="17 18" key="1">
    <citation type="submission" date="2018-10" db="EMBL/GenBank/DDBJ databases">
        <title>Genomic Encyclopedia of Type Strains, Phase IV (KMG-IV): sequencing the most valuable type-strain genomes for metagenomic binning, comparative biology and taxonomic classification.</title>
        <authorList>
            <person name="Goeker M."/>
        </authorList>
    </citation>
    <scope>NUCLEOTIDE SEQUENCE [LARGE SCALE GENOMIC DNA]</scope>
    <source>
        <strain evidence="17 18">DSM 23841</strain>
    </source>
</reference>
<feature type="binding site" evidence="16">
    <location>
        <begin position="52"/>
        <end position="55"/>
    </location>
    <ligand>
        <name>GTP</name>
        <dbReference type="ChEBI" id="CHEBI:37565"/>
    </ligand>
</feature>
<evidence type="ECO:0000256" key="1">
    <source>
        <dbReference type="ARBA" id="ARBA00000312"/>
    </source>
</evidence>
<dbReference type="EC" id="2.7.7.62" evidence="14"/>
<evidence type="ECO:0000256" key="9">
    <source>
        <dbReference type="ARBA" id="ARBA00022679"/>
    </source>
</evidence>
<evidence type="ECO:0000256" key="4">
    <source>
        <dbReference type="ARBA" id="ARBA00003889"/>
    </source>
</evidence>
<comment type="function">
    <text evidence="4 14">Catalyzes ATP-dependent phosphorylation of adenosylcobinamide and addition of GMP to adenosylcobinamide phosphate.</text>
</comment>
<evidence type="ECO:0000313" key="17">
    <source>
        <dbReference type="EMBL" id="RKT58567.1"/>
    </source>
</evidence>
<dbReference type="UniPathway" id="UPA00148">
    <property type="reaction ID" value="UER00236"/>
</dbReference>
<proteinExistence type="inferred from homology"/>
<dbReference type="SUPFAM" id="SSF52540">
    <property type="entry name" value="P-loop containing nucleoside triphosphate hydrolases"/>
    <property type="match status" value="1"/>
</dbReference>
<dbReference type="GO" id="GO:0043752">
    <property type="term" value="F:adenosylcobinamide kinase activity"/>
    <property type="evidence" value="ECO:0007669"/>
    <property type="project" value="UniProtKB-EC"/>
</dbReference>
<feature type="binding site" evidence="16">
    <location>
        <position position="63"/>
    </location>
    <ligand>
        <name>GTP</name>
        <dbReference type="ChEBI" id="CHEBI:37565"/>
    </ligand>
</feature>
<keyword evidence="13 14" id="KW-0342">GTP-binding</keyword>
<evidence type="ECO:0000256" key="10">
    <source>
        <dbReference type="ARBA" id="ARBA00022741"/>
    </source>
</evidence>
<dbReference type="GO" id="GO:0008820">
    <property type="term" value="F:cobinamide phosphate guanylyltransferase activity"/>
    <property type="evidence" value="ECO:0007669"/>
    <property type="project" value="UniProtKB-UniRule"/>
</dbReference>
<organism evidence="17 18">
    <name type="scientific">Azonexus fungiphilus</name>
    <dbReference type="NCBI Taxonomy" id="146940"/>
    <lineage>
        <taxon>Bacteria</taxon>
        <taxon>Pseudomonadati</taxon>
        <taxon>Pseudomonadota</taxon>
        <taxon>Betaproteobacteria</taxon>
        <taxon>Rhodocyclales</taxon>
        <taxon>Azonexaceae</taxon>
        <taxon>Azonexus</taxon>
    </lineage>
</organism>
<evidence type="ECO:0000256" key="2">
    <source>
        <dbReference type="ARBA" id="ARBA00000711"/>
    </source>
</evidence>
<dbReference type="InterPro" id="IPR027417">
    <property type="entry name" value="P-loop_NTPase"/>
</dbReference>
<dbReference type="Gene3D" id="3.40.50.300">
    <property type="entry name" value="P-loop containing nucleotide triphosphate hydrolases"/>
    <property type="match status" value="1"/>
</dbReference>
<evidence type="ECO:0000313" key="18">
    <source>
        <dbReference type="Proteomes" id="UP000270626"/>
    </source>
</evidence>
<dbReference type="RefSeq" id="WP_211329758.1">
    <property type="nucleotide sequence ID" value="NZ_RBXP01000014.1"/>
</dbReference>
<dbReference type="Pfam" id="PF02283">
    <property type="entry name" value="CobU"/>
    <property type="match status" value="1"/>
</dbReference>
<name>A0A495WBJ0_9RHOO</name>
<evidence type="ECO:0000256" key="14">
    <source>
        <dbReference type="PIRNR" id="PIRNR006135"/>
    </source>
</evidence>
<feature type="binding site" evidence="16">
    <location>
        <begin position="35"/>
        <end position="37"/>
    </location>
    <ligand>
        <name>GTP</name>
        <dbReference type="ChEBI" id="CHEBI:37565"/>
    </ligand>
</feature>
<comment type="catalytic activity">
    <reaction evidence="3">
        <text>adenosylcob(III)inamide + GTP = adenosylcob(III)inamide phosphate + GDP + H(+)</text>
        <dbReference type="Rhea" id="RHEA:15765"/>
        <dbReference type="ChEBI" id="CHEBI:2480"/>
        <dbReference type="ChEBI" id="CHEBI:15378"/>
        <dbReference type="ChEBI" id="CHEBI:37565"/>
        <dbReference type="ChEBI" id="CHEBI:58189"/>
        <dbReference type="ChEBI" id="CHEBI:58502"/>
        <dbReference type="EC" id="2.7.1.156"/>
    </reaction>
</comment>
<evidence type="ECO:0000256" key="12">
    <source>
        <dbReference type="ARBA" id="ARBA00022840"/>
    </source>
</evidence>
<dbReference type="PANTHER" id="PTHR34848">
    <property type="match status" value="1"/>
</dbReference>
<dbReference type="AlphaFoldDB" id="A0A495WBJ0"/>
<evidence type="ECO:0000256" key="6">
    <source>
        <dbReference type="ARBA" id="ARBA00005159"/>
    </source>
</evidence>
<accession>A0A495WBJ0</accession>
<feature type="binding site" evidence="16">
    <location>
        <begin position="10"/>
        <end position="17"/>
    </location>
    <ligand>
        <name>GTP</name>
        <dbReference type="ChEBI" id="CHEBI:37565"/>
    </ligand>
</feature>
<evidence type="ECO:0000256" key="11">
    <source>
        <dbReference type="ARBA" id="ARBA00022777"/>
    </source>
</evidence>
<comment type="caution">
    <text evidence="17">The sequence shown here is derived from an EMBL/GenBank/DDBJ whole genome shotgun (WGS) entry which is preliminary data.</text>
</comment>
<keyword evidence="10 14" id="KW-0547">Nucleotide-binding</keyword>
<feature type="binding site" evidence="16">
    <location>
        <position position="85"/>
    </location>
    <ligand>
        <name>GTP</name>
        <dbReference type="ChEBI" id="CHEBI:37565"/>
    </ligand>
</feature>
<comment type="similarity">
    <text evidence="7 14">Belongs to the CobU/CobP family.</text>
</comment>
<evidence type="ECO:0000256" key="5">
    <source>
        <dbReference type="ARBA" id="ARBA00004692"/>
    </source>
</evidence>
<keyword evidence="12 14" id="KW-0067">ATP-binding</keyword>
<dbReference type="GO" id="GO:0009236">
    <property type="term" value="P:cobalamin biosynthetic process"/>
    <property type="evidence" value="ECO:0007669"/>
    <property type="project" value="UniProtKB-UniRule"/>
</dbReference>
<evidence type="ECO:0000256" key="8">
    <source>
        <dbReference type="ARBA" id="ARBA00022573"/>
    </source>
</evidence>
<keyword evidence="17" id="KW-0548">Nucleotidyltransferase</keyword>
<feature type="active site" description="GMP-histidine intermediate" evidence="15">
    <location>
        <position position="51"/>
    </location>
</feature>
<sequence>MATMNQLILGGARSGKSRHAEQIAAASGQRVVYVATAESRDGEMARRIAHHRERRPADWGCVEEPLHLAARLRELAAPDTCILVDCLTLWLSNLLFAGRAAAQADAGEAVDCPLFAGQTAALIDTLPQLPGQIILVSNEVGWGIVPMHPVSRLFADEQGRLNQHVAAVCDQVTLVAAGLPLTLKAAPARA</sequence>
<dbReference type="EMBL" id="RBXP01000014">
    <property type="protein sequence ID" value="RKT58567.1"/>
    <property type="molecule type" value="Genomic_DNA"/>
</dbReference>
<dbReference type="InterPro" id="IPR003203">
    <property type="entry name" value="CobU/CobP"/>
</dbReference>
<dbReference type="GO" id="GO:0005524">
    <property type="term" value="F:ATP binding"/>
    <property type="evidence" value="ECO:0007669"/>
    <property type="project" value="UniProtKB-UniRule"/>
</dbReference>
<comment type="catalytic activity">
    <reaction evidence="2 14">
        <text>adenosylcob(III)inamide phosphate + GTP + H(+) = adenosylcob(III)inamide-GDP + diphosphate</text>
        <dbReference type="Rhea" id="RHEA:22712"/>
        <dbReference type="ChEBI" id="CHEBI:15378"/>
        <dbReference type="ChEBI" id="CHEBI:33019"/>
        <dbReference type="ChEBI" id="CHEBI:37565"/>
        <dbReference type="ChEBI" id="CHEBI:58502"/>
        <dbReference type="ChEBI" id="CHEBI:60487"/>
        <dbReference type="EC" id="2.7.7.62"/>
    </reaction>
</comment>
<keyword evidence="11 14" id="KW-0418">Kinase</keyword>
<dbReference type="EC" id="2.7.1.156" evidence="14"/>
<dbReference type="PANTHER" id="PTHR34848:SF1">
    <property type="entry name" value="BIFUNCTIONAL ADENOSYLCOBALAMIN BIOSYNTHESIS PROTEIN COBU"/>
    <property type="match status" value="1"/>
</dbReference>
<comment type="pathway">
    <text evidence="6 14">Cofactor biosynthesis; adenosylcobalamin biosynthesis; adenosylcobalamin from cob(II)yrinate a,c-diamide: step 5/7.</text>
</comment>
<dbReference type="Proteomes" id="UP000270626">
    <property type="component" value="Unassembled WGS sequence"/>
</dbReference>
<keyword evidence="8 14" id="KW-0169">Cobalamin biosynthesis</keyword>
<keyword evidence="18" id="KW-1185">Reference proteome</keyword>
<dbReference type="PIRSF" id="PIRSF006135">
    <property type="entry name" value="CobU"/>
    <property type="match status" value="1"/>
</dbReference>
<comment type="catalytic activity">
    <reaction evidence="1 14">
        <text>adenosylcob(III)inamide + ATP = adenosylcob(III)inamide phosphate + ADP + H(+)</text>
        <dbReference type="Rhea" id="RHEA:15769"/>
        <dbReference type="ChEBI" id="CHEBI:2480"/>
        <dbReference type="ChEBI" id="CHEBI:15378"/>
        <dbReference type="ChEBI" id="CHEBI:30616"/>
        <dbReference type="ChEBI" id="CHEBI:58502"/>
        <dbReference type="ChEBI" id="CHEBI:456216"/>
        <dbReference type="EC" id="2.7.1.156"/>
    </reaction>
</comment>
<dbReference type="CDD" id="cd00544">
    <property type="entry name" value="CobU"/>
    <property type="match status" value="1"/>
</dbReference>
<comment type="pathway">
    <text evidence="5 14">Cofactor biosynthesis; adenosylcobalamin biosynthesis; adenosylcobalamin from cob(II)yrinate a,c-diamide: step 6/7.</text>
</comment>
<evidence type="ECO:0000256" key="15">
    <source>
        <dbReference type="PIRSR" id="PIRSR006135-1"/>
    </source>
</evidence>
<evidence type="ECO:0000256" key="13">
    <source>
        <dbReference type="ARBA" id="ARBA00023134"/>
    </source>
</evidence>
<evidence type="ECO:0000256" key="7">
    <source>
        <dbReference type="ARBA" id="ARBA00007490"/>
    </source>
</evidence>
<dbReference type="GO" id="GO:0005525">
    <property type="term" value="F:GTP binding"/>
    <property type="evidence" value="ECO:0007669"/>
    <property type="project" value="UniProtKB-UniRule"/>
</dbReference>
<dbReference type="NCBIfam" id="NF004469">
    <property type="entry name" value="PRK05800.1"/>
    <property type="match status" value="1"/>
</dbReference>
<evidence type="ECO:0000256" key="3">
    <source>
        <dbReference type="ARBA" id="ARBA00001522"/>
    </source>
</evidence>
<keyword evidence="9 14" id="KW-0808">Transferase</keyword>
<protein>
    <recommendedName>
        <fullName evidence="14">Bifunctional adenosylcobalamin biosynthesis protein</fullName>
        <ecNumber evidence="14">2.7.1.156</ecNumber>
        <ecNumber evidence="14">2.7.7.62</ecNumber>
    </recommendedName>
</protein>
<gene>
    <name evidence="17" type="ORF">DFR40_1586</name>
</gene>